<dbReference type="Gene3D" id="1.20.1250.20">
    <property type="entry name" value="MFS general substrate transporter like domains"/>
    <property type="match status" value="2"/>
</dbReference>
<dbReference type="PANTHER" id="PTHR11360:SF303">
    <property type="entry name" value="MAJOR FACILITATOR SUPERFAMILY (MFS) PROFILE DOMAIN-CONTAINING PROTEIN"/>
    <property type="match status" value="1"/>
</dbReference>
<feature type="transmembrane region" description="Helical" evidence="2">
    <location>
        <begin position="15"/>
        <end position="34"/>
    </location>
</feature>
<dbReference type="PROSITE" id="PS50850">
    <property type="entry name" value="MFS"/>
    <property type="match status" value="1"/>
</dbReference>
<feature type="transmembrane region" description="Helical" evidence="2">
    <location>
        <begin position="485"/>
        <end position="507"/>
    </location>
</feature>
<keyword evidence="2" id="KW-0472">Membrane</keyword>
<dbReference type="EMBL" id="JAFNEN010000415">
    <property type="protein sequence ID" value="KAG8183474.1"/>
    <property type="molecule type" value="Genomic_DNA"/>
</dbReference>
<dbReference type="InterPro" id="IPR050327">
    <property type="entry name" value="Proton-linked_MCT"/>
</dbReference>
<dbReference type="Proteomes" id="UP000827092">
    <property type="component" value="Unassembled WGS sequence"/>
</dbReference>
<gene>
    <name evidence="4" type="ORF">JTE90_001042</name>
</gene>
<evidence type="ECO:0000313" key="5">
    <source>
        <dbReference type="Proteomes" id="UP000827092"/>
    </source>
</evidence>
<feature type="transmembrane region" description="Helical" evidence="2">
    <location>
        <begin position="419"/>
        <end position="440"/>
    </location>
</feature>
<dbReference type="AlphaFoldDB" id="A0AAV6UIA2"/>
<keyword evidence="5" id="KW-1185">Reference proteome</keyword>
<keyword evidence="2" id="KW-0812">Transmembrane</keyword>
<reference evidence="4 5" key="1">
    <citation type="journal article" date="2022" name="Nat. Ecol. Evol.">
        <title>A masculinizing supergene underlies an exaggerated male reproductive morph in a spider.</title>
        <authorList>
            <person name="Hendrickx F."/>
            <person name="De Corte Z."/>
            <person name="Sonet G."/>
            <person name="Van Belleghem S.M."/>
            <person name="Kostlbacher S."/>
            <person name="Vangestel C."/>
        </authorList>
    </citation>
    <scope>NUCLEOTIDE SEQUENCE [LARGE SCALE GENOMIC DNA]</scope>
    <source>
        <strain evidence="4">W744_W776</strain>
    </source>
</reference>
<comment type="caution">
    <text evidence="4">The sequence shown here is derived from an EMBL/GenBank/DDBJ whole genome shotgun (WGS) entry which is preliminary data.</text>
</comment>
<dbReference type="InterPro" id="IPR036259">
    <property type="entry name" value="MFS_trans_sf"/>
</dbReference>
<dbReference type="Pfam" id="PF07690">
    <property type="entry name" value="MFS_1"/>
    <property type="match status" value="2"/>
</dbReference>
<evidence type="ECO:0000256" key="2">
    <source>
        <dbReference type="SAM" id="Phobius"/>
    </source>
</evidence>
<dbReference type="GO" id="GO:0008028">
    <property type="term" value="F:monocarboxylic acid transmembrane transporter activity"/>
    <property type="evidence" value="ECO:0007669"/>
    <property type="project" value="TreeGrafter"/>
</dbReference>
<dbReference type="SUPFAM" id="SSF103473">
    <property type="entry name" value="MFS general substrate transporter"/>
    <property type="match status" value="1"/>
</dbReference>
<evidence type="ECO:0000256" key="1">
    <source>
        <dbReference type="ARBA" id="ARBA00004141"/>
    </source>
</evidence>
<organism evidence="4 5">
    <name type="scientific">Oedothorax gibbosus</name>
    <dbReference type="NCBI Taxonomy" id="931172"/>
    <lineage>
        <taxon>Eukaryota</taxon>
        <taxon>Metazoa</taxon>
        <taxon>Ecdysozoa</taxon>
        <taxon>Arthropoda</taxon>
        <taxon>Chelicerata</taxon>
        <taxon>Arachnida</taxon>
        <taxon>Araneae</taxon>
        <taxon>Araneomorphae</taxon>
        <taxon>Entelegynae</taxon>
        <taxon>Araneoidea</taxon>
        <taxon>Linyphiidae</taxon>
        <taxon>Erigoninae</taxon>
        <taxon>Oedothorax</taxon>
    </lineage>
</organism>
<accession>A0AAV6UIA2</accession>
<feature type="transmembrane region" description="Helical" evidence="2">
    <location>
        <begin position="367"/>
        <end position="386"/>
    </location>
</feature>
<protein>
    <recommendedName>
        <fullName evidence="3">Major facilitator superfamily (MFS) profile domain-containing protein</fullName>
    </recommendedName>
</protein>
<dbReference type="InterPro" id="IPR011701">
    <property type="entry name" value="MFS"/>
</dbReference>
<feature type="domain" description="Major facilitator superfamily (MFS) profile" evidence="3">
    <location>
        <begin position="321"/>
        <end position="519"/>
    </location>
</feature>
<evidence type="ECO:0000259" key="3">
    <source>
        <dbReference type="PROSITE" id="PS50850"/>
    </source>
</evidence>
<dbReference type="InterPro" id="IPR020846">
    <property type="entry name" value="MFS_dom"/>
</dbReference>
<feature type="transmembrane region" description="Helical" evidence="2">
    <location>
        <begin position="82"/>
        <end position="101"/>
    </location>
</feature>
<feature type="transmembrane region" description="Helical" evidence="2">
    <location>
        <begin position="452"/>
        <end position="473"/>
    </location>
</feature>
<dbReference type="PANTHER" id="PTHR11360">
    <property type="entry name" value="MONOCARBOXYLATE TRANSPORTER"/>
    <property type="match status" value="1"/>
</dbReference>
<feature type="transmembrane region" description="Helical" evidence="2">
    <location>
        <begin position="55"/>
        <end position="76"/>
    </location>
</feature>
<name>A0AAV6UIA2_9ARAC</name>
<sequence length="519" mass="57905">MSVVGVGACYLSETIVMVTIFWGILLGLGSCLSTTPLPQLSNIYFRKHLTTSNGLSYAGAPLSGFIMPPLVGYMLSEHGLKGTYLLLAGFSLNAIPAAMLFKEPAYGLERKKSEHSKSEQPSKIGDTYKRRLSSSFDLNKTDFDNRILVELKAKAKDSVIYSNDEFSNTTITTRIKTTYQNSVTICDKLLPVSMLTETQKSGLILKADCLQYRVQHEIEANDKEKLKGYSLPWNHNKMSCTNINEENKVNHGDKKSKEKSLDAYEISKTKTIYHDSPSSKFANNELNSYVLENFKGEKEIYCMQSPNKNHTVLQTNSMKDLAVLLDIQFLILSFTAGIISLFCFVLPTILNDFSLDKGISITHSTYLLMAMSTTDVVARVGLGWVTDRKFMSAANFCALCFLVLAACFAAMALTNNLQILFVILSLMGLGTGAVVPLYVHFIKEYIKPTRQLMANSSIDIFSAPFLLSTSSLIGYSRDKLGSYEYFVYLMCILSLLSCFLILVLPYIKERKIKTKLAFS</sequence>
<evidence type="ECO:0000313" key="4">
    <source>
        <dbReference type="EMBL" id="KAG8183474.1"/>
    </source>
</evidence>
<comment type="subcellular location">
    <subcellularLocation>
        <location evidence="1">Membrane</location>
        <topology evidence="1">Multi-pass membrane protein</topology>
    </subcellularLocation>
</comment>
<feature type="transmembrane region" description="Helical" evidence="2">
    <location>
        <begin position="393"/>
        <end position="413"/>
    </location>
</feature>
<dbReference type="GO" id="GO:0016020">
    <property type="term" value="C:membrane"/>
    <property type="evidence" value="ECO:0007669"/>
    <property type="project" value="UniProtKB-SubCell"/>
</dbReference>
<keyword evidence="2" id="KW-1133">Transmembrane helix</keyword>
<proteinExistence type="predicted"/>
<feature type="transmembrane region" description="Helical" evidence="2">
    <location>
        <begin position="323"/>
        <end position="347"/>
    </location>
</feature>